<dbReference type="GO" id="GO:0005315">
    <property type="term" value="F:phosphate transmembrane transporter activity"/>
    <property type="evidence" value="ECO:0007669"/>
    <property type="project" value="InterPro"/>
</dbReference>
<dbReference type="GO" id="GO:0016020">
    <property type="term" value="C:membrane"/>
    <property type="evidence" value="ECO:0007669"/>
    <property type="project" value="UniProtKB-SubCell"/>
</dbReference>
<comment type="subcellular location">
    <subcellularLocation>
        <location evidence="1 6">Membrane</location>
        <topology evidence="1 6">Multi-pass membrane protein</topology>
    </subcellularLocation>
</comment>
<name>A0A0P0Z533_9HYPH</name>
<keyword evidence="3 6" id="KW-0812">Transmembrane</keyword>
<dbReference type="GO" id="GO:0035435">
    <property type="term" value="P:phosphate ion transmembrane transport"/>
    <property type="evidence" value="ECO:0007669"/>
    <property type="project" value="TreeGrafter"/>
</dbReference>
<feature type="transmembrane region" description="Helical" evidence="6">
    <location>
        <begin position="27"/>
        <end position="49"/>
    </location>
</feature>
<feature type="transmembrane region" description="Helical" evidence="6">
    <location>
        <begin position="228"/>
        <end position="245"/>
    </location>
</feature>
<keyword evidence="6" id="KW-0592">Phosphate transport</keyword>
<feature type="transmembrane region" description="Helical" evidence="6">
    <location>
        <begin position="405"/>
        <end position="422"/>
    </location>
</feature>
<dbReference type="PANTHER" id="PTHR11101">
    <property type="entry name" value="PHOSPHATE TRANSPORTER"/>
    <property type="match status" value="1"/>
</dbReference>
<feature type="transmembrane region" description="Helical" evidence="6">
    <location>
        <begin position="343"/>
        <end position="362"/>
    </location>
</feature>
<evidence type="ECO:0000256" key="4">
    <source>
        <dbReference type="ARBA" id="ARBA00022989"/>
    </source>
</evidence>
<feature type="transmembrane region" description="Helical" evidence="6">
    <location>
        <begin position="257"/>
        <end position="275"/>
    </location>
</feature>
<feature type="transmembrane region" description="Helical" evidence="6">
    <location>
        <begin position="189"/>
        <end position="216"/>
    </location>
</feature>
<evidence type="ECO:0000256" key="6">
    <source>
        <dbReference type="RuleBase" id="RU363058"/>
    </source>
</evidence>
<comment type="similarity">
    <text evidence="6">Belongs to the inorganic phosphate transporter (PiT) (TC 2.A.20) family.</text>
</comment>
<proteinExistence type="inferred from homology"/>
<feature type="transmembrane region" description="Helical" evidence="6">
    <location>
        <begin position="163"/>
        <end position="183"/>
    </location>
</feature>
<dbReference type="InterPro" id="IPR001204">
    <property type="entry name" value="Phos_transporter"/>
</dbReference>
<feature type="transmembrane region" description="Helical" evidence="6">
    <location>
        <begin position="89"/>
        <end position="110"/>
    </location>
</feature>
<organism evidence="7">
    <name type="scientific">Aurantimonas manganoxydans</name>
    <dbReference type="NCBI Taxonomy" id="651183"/>
    <lineage>
        <taxon>Bacteria</taxon>
        <taxon>Pseudomonadati</taxon>
        <taxon>Pseudomonadota</taxon>
        <taxon>Alphaproteobacteria</taxon>
        <taxon>Hyphomicrobiales</taxon>
        <taxon>Aurantimonadaceae</taxon>
        <taxon>Aurantimonas</taxon>
    </lineage>
</organism>
<dbReference type="Pfam" id="PF01384">
    <property type="entry name" value="PHO4"/>
    <property type="match status" value="1"/>
</dbReference>
<feature type="transmembrane region" description="Helical" evidence="6">
    <location>
        <begin position="296"/>
        <end position="314"/>
    </location>
</feature>
<feature type="transmembrane region" description="Helical" evidence="6">
    <location>
        <begin position="55"/>
        <end position="77"/>
    </location>
</feature>
<feature type="transmembrane region" description="Helical" evidence="6">
    <location>
        <begin position="470"/>
        <end position="495"/>
    </location>
</feature>
<dbReference type="AlphaFoldDB" id="A0A0P0Z533"/>
<accession>A0A0P0Z533</accession>
<protein>
    <recommendedName>
        <fullName evidence="6">Phosphate transporter</fullName>
    </recommendedName>
</protein>
<reference evidence="7" key="1">
    <citation type="journal article" date="2015" name="Proc. Natl. Acad. Sci. U.S.A.">
        <title>Bacterial clade with the ribosomal RNA operon on a small plasmid rather than the chromosome.</title>
        <authorList>
            <person name="Anda M."/>
            <person name="Ohtsubo Y."/>
            <person name="Okubo T."/>
            <person name="Sugawara M."/>
            <person name="Nagata Y."/>
            <person name="Tsuda M."/>
            <person name="Minamisawa K."/>
            <person name="Mitsui H."/>
        </authorList>
    </citation>
    <scope>NUCLEOTIDE SEQUENCE</scope>
    <source>
        <strain evidence="7">DSM 21871</strain>
    </source>
</reference>
<sequence length="501" mass="51826">MPKSALDKDLKKVVSLETATYGSARSVAAPGMAVLFLLGAMALASVFVADGPLTYLVVIAAVIAGYMALNVGANDVANNMGPAVGSKALTLAGALAIAAVCEGAGAIIAGGDVVSTISRDLLQPHEAMEAIDFILIMMAAFLAAGLWIHLATVFGAPISTTHAIVGGVVGSGVAAAGAGIVAWPMLGTIVASWIISPALGGGIAALLLALVETLILNREDRLAAARRWVPVLVALMSGIFAMYLMTKGLKRLWKPELTHVLAGGLAFALLGWLVSRPWIRRRSTGMDSRIKTISSLFVPPLIFATALLSFAHGANDVANAVGPLAAIVATATSGSTADGQVVLPLWVLSIGAIGIAVGLALFGPRVIRTVGEKITKMNEIRAYCVALSAAITVLLASSLGLPVSSTHIAVGAIFGVGFLREFKSNRGLVNPGVQPRTLFLKTSRLNATPEEAIANFQKRERRRLVRRQHLFGIAAAWVITVPAAALLSALLYLAMAAMVVS</sequence>
<evidence type="ECO:0000256" key="5">
    <source>
        <dbReference type="ARBA" id="ARBA00023136"/>
    </source>
</evidence>
<dbReference type="PANTHER" id="PTHR11101:SF80">
    <property type="entry name" value="PHOSPHATE TRANSPORTER"/>
    <property type="match status" value="1"/>
</dbReference>
<feature type="transmembrane region" description="Helical" evidence="6">
    <location>
        <begin position="130"/>
        <end position="151"/>
    </location>
</feature>
<keyword evidence="2 6" id="KW-0813">Transport</keyword>
<evidence type="ECO:0000256" key="3">
    <source>
        <dbReference type="ARBA" id="ARBA00022692"/>
    </source>
</evidence>
<evidence type="ECO:0000256" key="1">
    <source>
        <dbReference type="ARBA" id="ARBA00004141"/>
    </source>
</evidence>
<evidence type="ECO:0000256" key="2">
    <source>
        <dbReference type="ARBA" id="ARBA00022448"/>
    </source>
</evidence>
<feature type="transmembrane region" description="Helical" evidence="6">
    <location>
        <begin position="382"/>
        <end position="399"/>
    </location>
</feature>
<keyword evidence="4 6" id="KW-1133">Transmembrane helix</keyword>
<dbReference type="EMBL" id="LC066380">
    <property type="protein sequence ID" value="BAT29307.1"/>
    <property type="molecule type" value="Genomic_DNA"/>
</dbReference>
<keyword evidence="5 6" id="KW-0472">Membrane</keyword>
<evidence type="ECO:0000313" key="7">
    <source>
        <dbReference type="EMBL" id="BAT29307.1"/>
    </source>
</evidence>